<evidence type="ECO:0000313" key="2">
    <source>
        <dbReference type="Proteomes" id="UP000287033"/>
    </source>
</evidence>
<evidence type="ECO:0000313" key="1">
    <source>
        <dbReference type="EMBL" id="GCC40777.1"/>
    </source>
</evidence>
<accession>A0A401TDR8</accession>
<dbReference type="EMBL" id="BEZZ01048373">
    <property type="protein sequence ID" value="GCC40777.1"/>
    <property type="molecule type" value="Genomic_DNA"/>
</dbReference>
<protein>
    <recommendedName>
        <fullName evidence="3">Triose-phosphate isomerase</fullName>
    </recommendedName>
</protein>
<name>A0A401TDR8_CHIPU</name>
<feature type="non-terminal residue" evidence="1">
    <location>
        <position position="46"/>
    </location>
</feature>
<comment type="caution">
    <text evidence="1">The sequence shown here is derived from an EMBL/GenBank/DDBJ whole genome shotgun (WGS) entry which is preliminary data.</text>
</comment>
<evidence type="ECO:0008006" key="3">
    <source>
        <dbReference type="Google" id="ProtNLM"/>
    </source>
</evidence>
<dbReference type="InterPro" id="IPR013785">
    <property type="entry name" value="Aldolase_TIM"/>
</dbReference>
<organism evidence="1 2">
    <name type="scientific">Chiloscyllium punctatum</name>
    <name type="common">Brownbanded bambooshark</name>
    <name type="synonym">Hemiscyllium punctatum</name>
    <dbReference type="NCBI Taxonomy" id="137246"/>
    <lineage>
        <taxon>Eukaryota</taxon>
        <taxon>Metazoa</taxon>
        <taxon>Chordata</taxon>
        <taxon>Craniata</taxon>
        <taxon>Vertebrata</taxon>
        <taxon>Chondrichthyes</taxon>
        <taxon>Elasmobranchii</taxon>
        <taxon>Galeomorphii</taxon>
        <taxon>Galeoidea</taxon>
        <taxon>Orectolobiformes</taxon>
        <taxon>Hemiscylliidae</taxon>
        <taxon>Chiloscyllium</taxon>
    </lineage>
</organism>
<dbReference type="Proteomes" id="UP000287033">
    <property type="component" value="Unassembled WGS sequence"/>
</dbReference>
<dbReference type="OrthoDB" id="6715177at2759"/>
<reference evidence="1 2" key="1">
    <citation type="journal article" date="2018" name="Nat. Ecol. Evol.">
        <title>Shark genomes provide insights into elasmobranch evolution and the origin of vertebrates.</title>
        <authorList>
            <person name="Hara Y"/>
            <person name="Yamaguchi K"/>
            <person name="Onimaru K"/>
            <person name="Kadota M"/>
            <person name="Koyanagi M"/>
            <person name="Keeley SD"/>
            <person name="Tatsumi K"/>
            <person name="Tanaka K"/>
            <person name="Motone F"/>
            <person name="Kageyama Y"/>
            <person name="Nozu R"/>
            <person name="Adachi N"/>
            <person name="Nishimura O"/>
            <person name="Nakagawa R"/>
            <person name="Tanegashima C"/>
            <person name="Kiyatake I"/>
            <person name="Matsumoto R"/>
            <person name="Murakumo K"/>
            <person name="Nishida K"/>
            <person name="Terakita A"/>
            <person name="Kuratani S"/>
            <person name="Sato K"/>
            <person name="Hyodo S Kuraku.S."/>
        </authorList>
    </citation>
    <scope>NUCLEOTIDE SEQUENCE [LARGE SCALE GENOMIC DNA]</scope>
</reference>
<keyword evidence="2" id="KW-1185">Reference proteome</keyword>
<gene>
    <name evidence="1" type="ORF">chiPu_0024895</name>
</gene>
<sequence>MGRKFLVGGNWKMNGDKKMLTELACGINQAKLHAETGERAWAVGSS</sequence>
<dbReference type="AlphaFoldDB" id="A0A401TDR8"/>
<dbReference type="Gene3D" id="3.20.20.70">
    <property type="entry name" value="Aldolase class I"/>
    <property type="match status" value="1"/>
</dbReference>
<proteinExistence type="predicted"/>